<dbReference type="NCBIfam" id="NF008956">
    <property type="entry name" value="PRK12299.1"/>
    <property type="match status" value="1"/>
</dbReference>
<dbReference type="PROSITE" id="PS51883">
    <property type="entry name" value="OBG"/>
    <property type="match status" value="1"/>
</dbReference>
<dbReference type="PIRSF" id="PIRSF002401">
    <property type="entry name" value="GTP_bd_Obg/CgtA"/>
    <property type="match status" value="1"/>
</dbReference>
<keyword evidence="2 8" id="KW-0963">Cytoplasm</keyword>
<feature type="binding site" evidence="8">
    <location>
        <position position="193"/>
    </location>
    <ligand>
        <name>Mg(2+)</name>
        <dbReference type="ChEBI" id="CHEBI:18420"/>
    </ligand>
</feature>
<keyword evidence="7 8" id="KW-0342">GTP-binding</keyword>
<dbReference type="EMBL" id="JACHEO010000001">
    <property type="protein sequence ID" value="MBB5346429.1"/>
    <property type="molecule type" value="Genomic_DNA"/>
</dbReference>
<dbReference type="InterPro" id="IPR027417">
    <property type="entry name" value="P-loop_NTPase"/>
</dbReference>
<reference evidence="11 12" key="1">
    <citation type="submission" date="2020-08" db="EMBL/GenBank/DDBJ databases">
        <title>Genomic Encyclopedia of Type Strains, Phase IV (KMG-IV): sequencing the most valuable type-strain genomes for metagenomic binning, comparative biology and taxonomic classification.</title>
        <authorList>
            <person name="Goeker M."/>
        </authorList>
    </citation>
    <scope>NUCLEOTIDE SEQUENCE [LARGE SCALE GENOMIC DNA]</scope>
    <source>
        <strain evidence="11 12">DSM 28570</strain>
    </source>
</reference>
<dbReference type="InterPro" id="IPR031167">
    <property type="entry name" value="G_OBG"/>
</dbReference>
<dbReference type="InterPro" id="IPR036726">
    <property type="entry name" value="GTP1_OBG_dom_sf"/>
</dbReference>
<organism evidence="11 12">
    <name type="scientific">Desulfoprunum benzoelyticum</name>
    <dbReference type="NCBI Taxonomy" id="1506996"/>
    <lineage>
        <taxon>Bacteria</taxon>
        <taxon>Pseudomonadati</taxon>
        <taxon>Thermodesulfobacteriota</taxon>
        <taxon>Desulfobulbia</taxon>
        <taxon>Desulfobulbales</taxon>
        <taxon>Desulfobulbaceae</taxon>
        <taxon>Desulfoprunum</taxon>
    </lineage>
</organism>
<dbReference type="InterPro" id="IPR014100">
    <property type="entry name" value="GTP-bd_Obg/CgtA"/>
</dbReference>
<sequence length="343" mass="37463">MAFIDEAKFFVKAGDGGDGCVSFRREKYVAKGGPNGGDGGKGGDVIVKASKRIQSLIDFRFRSHFKADRGRGGQGKDMHGKKGEDCIIEVPAGSVIKDDESGETVADLLHDGDTYIAAHGGDGGLGNTRFATGTNRTPRFASKGVPGEERWLRIELKLIADIGLVGIPNAGKSSLLSKLSAADPKIADYPFTTLEPQLGVLHFKFSEPVIIADIPGLIEGAHTGVGLGHNFLRHIERTRILLHVIDLSDDNFKKNFYTIEKELQAYKEELFERTRFLVLNKIDLLDPANVQRRAKWFREKGLAPLLLSCLTGHGIEELKQVLEDYLDAVSRADLLAAEVKDAP</sequence>
<feature type="binding site" evidence="8">
    <location>
        <begin position="308"/>
        <end position="310"/>
    </location>
    <ligand>
        <name>GTP</name>
        <dbReference type="ChEBI" id="CHEBI:37565"/>
    </ligand>
</feature>
<keyword evidence="4 8" id="KW-0547">Nucleotide-binding</keyword>
<feature type="binding site" evidence="8">
    <location>
        <begin position="166"/>
        <end position="173"/>
    </location>
    <ligand>
        <name>GTP</name>
        <dbReference type="ChEBI" id="CHEBI:37565"/>
    </ligand>
</feature>
<comment type="subcellular location">
    <subcellularLocation>
        <location evidence="8">Cytoplasm</location>
    </subcellularLocation>
</comment>
<dbReference type="Proteomes" id="UP000539642">
    <property type="component" value="Unassembled WGS sequence"/>
</dbReference>
<protein>
    <recommendedName>
        <fullName evidence="8">GTPase Obg</fullName>
        <ecNumber evidence="8">3.6.5.-</ecNumber>
    </recommendedName>
    <alternativeName>
        <fullName evidence="8">GTP-binding protein Obg</fullName>
    </alternativeName>
</protein>
<evidence type="ECO:0000259" key="10">
    <source>
        <dbReference type="PROSITE" id="PS51883"/>
    </source>
</evidence>
<dbReference type="Pfam" id="PF01018">
    <property type="entry name" value="GTP1_OBG"/>
    <property type="match status" value="1"/>
</dbReference>
<dbReference type="GO" id="GO:0043022">
    <property type="term" value="F:ribosome binding"/>
    <property type="evidence" value="ECO:0007669"/>
    <property type="project" value="UniProtKB-ARBA"/>
</dbReference>
<accession>A0A840UY87</accession>
<comment type="function">
    <text evidence="8">An essential GTPase which binds GTP, GDP and possibly (p)ppGpp with moderate affinity, with high nucleotide exchange rates and a fairly low GTP hydrolysis rate. Plays a role in control of the cell cycle, stress response, ribosome biogenesis and in those bacteria that undergo differentiation, in morphogenesis control.</text>
</comment>
<evidence type="ECO:0000256" key="8">
    <source>
        <dbReference type="HAMAP-Rule" id="MF_01454"/>
    </source>
</evidence>
<dbReference type="PRINTS" id="PR00326">
    <property type="entry name" value="GTP1OBG"/>
</dbReference>
<feature type="binding site" evidence="8">
    <location>
        <begin position="213"/>
        <end position="216"/>
    </location>
    <ligand>
        <name>GTP</name>
        <dbReference type="ChEBI" id="CHEBI:37565"/>
    </ligand>
</feature>
<feature type="domain" description="Obg" evidence="10">
    <location>
        <begin position="1"/>
        <end position="159"/>
    </location>
</feature>
<dbReference type="InterPro" id="IPR006073">
    <property type="entry name" value="GTP-bd"/>
</dbReference>
<dbReference type="PANTHER" id="PTHR11702:SF31">
    <property type="entry name" value="MITOCHONDRIAL RIBOSOME-ASSOCIATED GTPASE 2"/>
    <property type="match status" value="1"/>
</dbReference>
<dbReference type="SUPFAM" id="SSF82051">
    <property type="entry name" value="Obg GTP-binding protein N-terminal domain"/>
    <property type="match status" value="1"/>
</dbReference>
<dbReference type="CDD" id="cd01898">
    <property type="entry name" value="Obg"/>
    <property type="match status" value="1"/>
</dbReference>
<feature type="binding site" evidence="8">
    <location>
        <begin position="191"/>
        <end position="195"/>
    </location>
    <ligand>
        <name>GTP</name>
        <dbReference type="ChEBI" id="CHEBI:37565"/>
    </ligand>
</feature>
<dbReference type="InterPro" id="IPR006074">
    <property type="entry name" value="GTP1-OBG_CS"/>
</dbReference>
<evidence type="ECO:0000313" key="12">
    <source>
        <dbReference type="Proteomes" id="UP000539642"/>
    </source>
</evidence>
<dbReference type="GO" id="GO:0005525">
    <property type="term" value="F:GTP binding"/>
    <property type="evidence" value="ECO:0007669"/>
    <property type="project" value="UniProtKB-UniRule"/>
</dbReference>
<feature type="domain" description="OBG-type G" evidence="9">
    <location>
        <begin position="160"/>
        <end position="327"/>
    </location>
</feature>
<dbReference type="InterPro" id="IPR045086">
    <property type="entry name" value="OBG_GTPase"/>
</dbReference>
<evidence type="ECO:0000256" key="6">
    <source>
        <dbReference type="ARBA" id="ARBA00022842"/>
    </source>
</evidence>
<name>A0A840UY87_9BACT</name>
<dbReference type="FunFam" id="2.70.210.12:FF:000001">
    <property type="entry name" value="GTPase Obg"/>
    <property type="match status" value="1"/>
</dbReference>
<keyword evidence="5 8" id="KW-0378">Hydrolase</keyword>
<proteinExistence type="inferred from homology"/>
<dbReference type="GO" id="GO:0042254">
    <property type="term" value="P:ribosome biogenesis"/>
    <property type="evidence" value="ECO:0007669"/>
    <property type="project" value="UniProtKB-UniRule"/>
</dbReference>
<evidence type="ECO:0000259" key="9">
    <source>
        <dbReference type="PROSITE" id="PS51710"/>
    </source>
</evidence>
<dbReference type="InterPro" id="IPR006169">
    <property type="entry name" value="GTP1_OBG_dom"/>
</dbReference>
<dbReference type="PROSITE" id="PS00905">
    <property type="entry name" value="GTP1_OBG"/>
    <property type="match status" value="1"/>
</dbReference>
<dbReference type="PANTHER" id="PTHR11702">
    <property type="entry name" value="DEVELOPMENTALLY REGULATED GTP-BINDING PROTEIN-RELATED"/>
    <property type="match status" value="1"/>
</dbReference>
<dbReference type="Pfam" id="PF01926">
    <property type="entry name" value="MMR_HSR1"/>
    <property type="match status" value="1"/>
</dbReference>
<evidence type="ECO:0000313" key="11">
    <source>
        <dbReference type="EMBL" id="MBB5346429.1"/>
    </source>
</evidence>
<evidence type="ECO:0000256" key="1">
    <source>
        <dbReference type="ARBA" id="ARBA00007699"/>
    </source>
</evidence>
<dbReference type="GO" id="GO:0005737">
    <property type="term" value="C:cytoplasm"/>
    <property type="evidence" value="ECO:0007669"/>
    <property type="project" value="UniProtKB-SubCell"/>
</dbReference>
<dbReference type="SUPFAM" id="SSF52540">
    <property type="entry name" value="P-loop containing nucleoside triphosphate hydrolases"/>
    <property type="match status" value="1"/>
</dbReference>
<dbReference type="AlphaFoldDB" id="A0A840UY87"/>
<evidence type="ECO:0000256" key="4">
    <source>
        <dbReference type="ARBA" id="ARBA00022741"/>
    </source>
</evidence>
<keyword evidence="3 8" id="KW-0479">Metal-binding</keyword>
<dbReference type="GO" id="GO:0000287">
    <property type="term" value="F:magnesium ion binding"/>
    <property type="evidence" value="ECO:0007669"/>
    <property type="project" value="InterPro"/>
</dbReference>
<dbReference type="GO" id="GO:0003924">
    <property type="term" value="F:GTPase activity"/>
    <property type="evidence" value="ECO:0007669"/>
    <property type="project" value="UniProtKB-UniRule"/>
</dbReference>
<comment type="caution">
    <text evidence="11">The sequence shown here is derived from an EMBL/GenBank/DDBJ whole genome shotgun (WGS) entry which is preliminary data.</text>
</comment>
<evidence type="ECO:0000256" key="2">
    <source>
        <dbReference type="ARBA" id="ARBA00022490"/>
    </source>
</evidence>
<dbReference type="NCBIfam" id="TIGR02729">
    <property type="entry name" value="Obg_CgtA"/>
    <property type="match status" value="1"/>
</dbReference>
<dbReference type="Gene3D" id="3.40.50.300">
    <property type="entry name" value="P-loop containing nucleotide triphosphate hydrolases"/>
    <property type="match status" value="1"/>
</dbReference>
<dbReference type="NCBIfam" id="NF008955">
    <property type="entry name" value="PRK12297.1"/>
    <property type="match status" value="1"/>
</dbReference>
<dbReference type="EC" id="3.6.5.-" evidence="8"/>
<keyword evidence="12" id="KW-1185">Reference proteome</keyword>
<comment type="similarity">
    <text evidence="1 8">Belongs to the TRAFAC class OBG-HflX-like GTPase superfamily. OBG GTPase family.</text>
</comment>
<feature type="binding site" evidence="8">
    <location>
        <position position="173"/>
    </location>
    <ligand>
        <name>Mg(2+)</name>
        <dbReference type="ChEBI" id="CHEBI:18420"/>
    </ligand>
</feature>
<gene>
    <name evidence="8" type="primary">obg</name>
    <name evidence="11" type="ORF">HNQ81_000136</name>
</gene>
<comment type="cofactor">
    <cofactor evidence="8">
        <name>Mg(2+)</name>
        <dbReference type="ChEBI" id="CHEBI:18420"/>
    </cofactor>
</comment>
<evidence type="ECO:0000256" key="7">
    <source>
        <dbReference type="ARBA" id="ARBA00023134"/>
    </source>
</evidence>
<dbReference type="Gene3D" id="2.70.210.12">
    <property type="entry name" value="GTP1/OBG domain"/>
    <property type="match status" value="1"/>
</dbReference>
<evidence type="ECO:0000256" key="3">
    <source>
        <dbReference type="ARBA" id="ARBA00022723"/>
    </source>
</evidence>
<evidence type="ECO:0000256" key="5">
    <source>
        <dbReference type="ARBA" id="ARBA00022801"/>
    </source>
</evidence>
<comment type="subunit">
    <text evidence="8">Monomer.</text>
</comment>
<feature type="binding site" evidence="8">
    <location>
        <begin position="280"/>
        <end position="283"/>
    </location>
    <ligand>
        <name>GTP</name>
        <dbReference type="ChEBI" id="CHEBI:37565"/>
    </ligand>
</feature>
<keyword evidence="6 8" id="KW-0460">Magnesium</keyword>
<dbReference type="RefSeq" id="WP_183347278.1">
    <property type="nucleotide sequence ID" value="NZ_JACHEO010000001.1"/>
</dbReference>
<dbReference type="HAMAP" id="MF_01454">
    <property type="entry name" value="GTPase_Obg"/>
    <property type="match status" value="1"/>
</dbReference>
<dbReference type="PROSITE" id="PS51710">
    <property type="entry name" value="G_OBG"/>
    <property type="match status" value="1"/>
</dbReference>